<keyword evidence="2" id="KW-0472">Membrane</keyword>
<feature type="region of interest" description="Disordered" evidence="1">
    <location>
        <begin position="1"/>
        <end position="26"/>
    </location>
</feature>
<keyword evidence="5" id="KW-1185">Reference proteome</keyword>
<dbReference type="Proteomes" id="UP001162891">
    <property type="component" value="Chromosome"/>
</dbReference>
<protein>
    <recommendedName>
        <fullName evidence="3">HAMP domain-containing protein</fullName>
    </recommendedName>
</protein>
<dbReference type="PROSITE" id="PS50885">
    <property type="entry name" value="HAMP"/>
    <property type="match status" value="1"/>
</dbReference>
<reference evidence="5" key="1">
    <citation type="journal article" date="2022" name="Int. J. Syst. Evol. Microbiol.">
        <title>Anaeromyxobacter oryzae sp. nov., Anaeromyxobacter diazotrophicus sp. nov. and Anaeromyxobacter paludicola sp. nov., isolated from paddy soils.</title>
        <authorList>
            <person name="Itoh H."/>
            <person name="Xu Z."/>
            <person name="Mise K."/>
            <person name="Masuda Y."/>
            <person name="Ushijima N."/>
            <person name="Hayakawa C."/>
            <person name="Shiratori Y."/>
            <person name="Senoo K."/>
        </authorList>
    </citation>
    <scope>NUCLEOTIDE SEQUENCE [LARGE SCALE GENOMIC DNA]</scope>
    <source>
        <strain evidence="5">Red232</strain>
    </source>
</reference>
<evidence type="ECO:0000313" key="4">
    <source>
        <dbReference type="EMBL" id="BDG06005.1"/>
    </source>
</evidence>
<dbReference type="EMBL" id="AP025591">
    <property type="protein sequence ID" value="BDG06005.1"/>
    <property type="molecule type" value="Genomic_DNA"/>
</dbReference>
<evidence type="ECO:0000256" key="1">
    <source>
        <dbReference type="SAM" id="MobiDB-lite"/>
    </source>
</evidence>
<feature type="domain" description="HAMP" evidence="3">
    <location>
        <begin position="120"/>
        <end position="172"/>
    </location>
</feature>
<feature type="compositionally biased region" description="Low complexity" evidence="1">
    <location>
        <begin position="1"/>
        <end position="25"/>
    </location>
</feature>
<keyword evidence="2" id="KW-1133">Transmembrane helix</keyword>
<name>A0ABN6MYI2_9BACT</name>
<accession>A0ABN6MYI2</accession>
<evidence type="ECO:0000256" key="2">
    <source>
        <dbReference type="SAM" id="Phobius"/>
    </source>
</evidence>
<gene>
    <name evidence="4" type="ORF">AMOR_50010</name>
</gene>
<proteinExistence type="predicted"/>
<dbReference type="InterPro" id="IPR003660">
    <property type="entry name" value="HAMP_dom"/>
</dbReference>
<evidence type="ECO:0000259" key="3">
    <source>
        <dbReference type="PROSITE" id="PS50885"/>
    </source>
</evidence>
<sequence length="214" mass="22607">MEPGTAAPTHAPATPAPPDGAAAPGRSSRRVRNYLLDTGLQLRLASYLLAVAAVLSIGLGYLLWRAWRETSAILELSATELDASVGPALAGEDRVRIVLVAIALAFVLVCLLAAAVVITHRIAGPAYALGRACRRVADGDLSTPRPLRARDLLVDLGEEVASMVTALRAREEGERDRLLRAAEALRDPAATPAQRAAAAELETLAAEKERRLSP</sequence>
<dbReference type="Gene3D" id="6.10.340.10">
    <property type="match status" value="1"/>
</dbReference>
<keyword evidence="2" id="KW-0812">Transmembrane</keyword>
<feature type="transmembrane region" description="Helical" evidence="2">
    <location>
        <begin position="44"/>
        <end position="64"/>
    </location>
</feature>
<organism evidence="4 5">
    <name type="scientific">Anaeromyxobacter oryzae</name>
    <dbReference type="NCBI Taxonomy" id="2918170"/>
    <lineage>
        <taxon>Bacteria</taxon>
        <taxon>Pseudomonadati</taxon>
        <taxon>Myxococcota</taxon>
        <taxon>Myxococcia</taxon>
        <taxon>Myxococcales</taxon>
        <taxon>Cystobacterineae</taxon>
        <taxon>Anaeromyxobacteraceae</taxon>
        <taxon>Anaeromyxobacter</taxon>
    </lineage>
</organism>
<dbReference type="RefSeq" id="WP_248355250.1">
    <property type="nucleotide sequence ID" value="NZ_AP025591.1"/>
</dbReference>
<evidence type="ECO:0000313" key="5">
    <source>
        <dbReference type="Proteomes" id="UP001162891"/>
    </source>
</evidence>
<feature type="transmembrane region" description="Helical" evidence="2">
    <location>
        <begin position="97"/>
        <end position="118"/>
    </location>
</feature>